<proteinExistence type="predicted"/>
<dbReference type="Proteomes" id="UP000800235">
    <property type="component" value="Unassembled WGS sequence"/>
</dbReference>
<sequence>TPSKNPTRTDVILPMREPYMSQIVSGAKTHEFRKYALKPTIQRIWFYRAAPHSSIEYVCEIEPARTRNPGDEPLEEIGLGNREFNTRHKDWEGYGFAYKILSVYQLEKVITLEMLKGEYGMGGAPRGLVYLPEGMGEIDWRGSKKLLPE</sequence>
<dbReference type="OrthoDB" id="2149705at2759"/>
<evidence type="ECO:0000313" key="2">
    <source>
        <dbReference type="Proteomes" id="UP000800235"/>
    </source>
</evidence>
<feature type="non-terminal residue" evidence="1">
    <location>
        <position position="1"/>
    </location>
</feature>
<gene>
    <name evidence="1" type="ORF">EJ08DRAFT_585193</name>
</gene>
<reference evidence="1" key="1">
    <citation type="journal article" date="2020" name="Stud. Mycol.">
        <title>101 Dothideomycetes genomes: a test case for predicting lifestyles and emergence of pathogens.</title>
        <authorList>
            <person name="Haridas S."/>
            <person name="Albert R."/>
            <person name="Binder M."/>
            <person name="Bloem J."/>
            <person name="Labutti K."/>
            <person name="Salamov A."/>
            <person name="Andreopoulos B."/>
            <person name="Baker S."/>
            <person name="Barry K."/>
            <person name="Bills G."/>
            <person name="Bluhm B."/>
            <person name="Cannon C."/>
            <person name="Castanera R."/>
            <person name="Culley D."/>
            <person name="Daum C."/>
            <person name="Ezra D."/>
            <person name="Gonzalez J."/>
            <person name="Henrissat B."/>
            <person name="Kuo A."/>
            <person name="Liang C."/>
            <person name="Lipzen A."/>
            <person name="Lutzoni F."/>
            <person name="Magnuson J."/>
            <person name="Mondo S."/>
            <person name="Nolan M."/>
            <person name="Ohm R."/>
            <person name="Pangilinan J."/>
            <person name="Park H.-J."/>
            <person name="Ramirez L."/>
            <person name="Alfaro M."/>
            <person name="Sun H."/>
            <person name="Tritt A."/>
            <person name="Yoshinaga Y."/>
            <person name="Zwiers L.-H."/>
            <person name="Turgeon B."/>
            <person name="Goodwin S."/>
            <person name="Spatafora J."/>
            <person name="Crous P."/>
            <person name="Grigoriev I."/>
        </authorList>
    </citation>
    <scope>NUCLEOTIDE SEQUENCE</scope>
    <source>
        <strain evidence="1">CBS 130266</strain>
    </source>
</reference>
<evidence type="ECO:0008006" key="3">
    <source>
        <dbReference type="Google" id="ProtNLM"/>
    </source>
</evidence>
<evidence type="ECO:0000313" key="1">
    <source>
        <dbReference type="EMBL" id="KAF2432659.1"/>
    </source>
</evidence>
<dbReference type="AlphaFoldDB" id="A0A9P4NWU5"/>
<comment type="caution">
    <text evidence="1">The sequence shown here is derived from an EMBL/GenBank/DDBJ whole genome shotgun (WGS) entry which is preliminary data.</text>
</comment>
<accession>A0A9P4NWU5</accession>
<protein>
    <recommendedName>
        <fullName evidence="3">ASCH domain-containing protein</fullName>
    </recommendedName>
</protein>
<dbReference type="InterPro" id="IPR015947">
    <property type="entry name" value="PUA-like_sf"/>
</dbReference>
<dbReference type="EMBL" id="MU007025">
    <property type="protein sequence ID" value="KAF2432659.1"/>
    <property type="molecule type" value="Genomic_DNA"/>
</dbReference>
<keyword evidence="2" id="KW-1185">Reference proteome</keyword>
<name>A0A9P4NWU5_9PEZI</name>
<dbReference type="SUPFAM" id="SSF88697">
    <property type="entry name" value="PUA domain-like"/>
    <property type="match status" value="1"/>
</dbReference>
<organism evidence="1 2">
    <name type="scientific">Tothia fuscella</name>
    <dbReference type="NCBI Taxonomy" id="1048955"/>
    <lineage>
        <taxon>Eukaryota</taxon>
        <taxon>Fungi</taxon>
        <taxon>Dikarya</taxon>
        <taxon>Ascomycota</taxon>
        <taxon>Pezizomycotina</taxon>
        <taxon>Dothideomycetes</taxon>
        <taxon>Pleosporomycetidae</taxon>
        <taxon>Venturiales</taxon>
        <taxon>Cylindrosympodiaceae</taxon>
        <taxon>Tothia</taxon>
    </lineage>
</organism>